<name>A0A1Y2DPP5_9PEZI</name>
<dbReference type="Proteomes" id="UP000193689">
    <property type="component" value="Unassembled WGS sequence"/>
</dbReference>
<dbReference type="GO" id="GO:0016491">
    <property type="term" value="F:oxidoreductase activity"/>
    <property type="evidence" value="ECO:0007669"/>
    <property type="project" value="InterPro"/>
</dbReference>
<dbReference type="GO" id="GO:0050660">
    <property type="term" value="F:flavin adenine dinucleotide binding"/>
    <property type="evidence" value="ECO:0007669"/>
    <property type="project" value="InterPro"/>
</dbReference>
<dbReference type="Gene3D" id="3.30.465.10">
    <property type="match status" value="1"/>
</dbReference>
<dbReference type="AlphaFoldDB" id="A0A1Y2DPP5"/>
<gene>
    <name evidence="2" type="ORF">BCR38DRAFT_487018</name>
</gene>
<sequence length="247" mass="27570">MATRTYPEGIVAGGRFSFDISGVWTETYWYATARLYNFMLNCTDNGNTLTWAQTNTTFTALSEPDYGPLPYGNEMAATSIFTSRILPRSLFTNPSSPESQRVMDVLKCITNARDGRFTFGYHAISVGNWSGSDNAVLSIWRDAMALCVIISLWDRSVPFDDMLGLKEFTVDDLVPALEEATPSGGIYMNEIDPLYRGNWKMTGFGDDKYDPLLEIRNKYDPDHILWSPMSVGGDEHTTDAAGRVCKA</sequence>
<dbReference type="InterPro" id="IPR016169">
    <property type="entry name" value="FAD-bd_PCMH_sub2"/>
</dbReference>
<dbReference type="InterPro" id="IPR012951">
    <property type="entry name" value="BBE"/>
</dbReference>
<dbReference type="OrthoDB" id="9983560at2759"/>
<dbReference type="STRING" id="1141098.A0A1Y2DPP5"/>
<dbReference type="Pfam" id="PF08031">
    <property type="entry name" value="BBE"/>
    <property type="match status" value="1"/>
</dbReference>
<dbReference type="GeneID" id="63780314"/>
<dbReference type="InParanoid" id="A0A1Y2DPP5"/>
<reference evidence="2 3" key="1">
    <citation type="submission" date="2016-07" db="EMBL/GenBank/DDBJ databases">
        <title>Pervasive Adenine N6-methylation of Active Genes in Fungi.</title>
        <authorList>
            <consortium name="DOE Joint Genome Institute"/>
            <person name="Mondo S.J."/>
            <person name="Dannebaum R.O."/>
            <person name="Kuo R.C."/>
            <person name="Labutti K."/>
            <person name="Haridas S."/>
            <person name="Kuo A."/>
            <person name="Salamov A."/>
            <person name="Ahrendt S.R."/>
            <person name="Lipzen A."/>
            <person name="Sullivan W."/>
            <person name="Andreopoulos W.B."/>
            <person name="Clum A."/>
            <person name="Lindquist E."/>
            <person name="Daum C."/>
            <person name="Ramamoorthy G.K."/>
            <person name="Gryganskyi A."/>
            <person name="Culley D."/>
            <person name="Magnuson J.K."/>
            <person name="James T.Y."/>
            <person name="O'Malley M.A."/>
            <person name="Stajich J.E."/>
            <person name="Spatafora J.W."/>
            <person name="Visel A."/>
            <person name="Grigoriev I.V."/>
        </authorList>
    </citation>
    <scope>NUCLEOTIDE SEQUENCE [LARGE SCALE GENOMIC DNA]</scope>
    <source>
        <strain evidence="2 3">CBS 129021</strain>
    </source>
</reference>
<evidence type="ECO:0000313" key="2">
    <source>
        <dbReference type="EMBL" id="ORY61263.1"/>
    </source>
</evidence>
<proteinExistence type="predicted"/>
<feature type="domain" description="Berberine/berberine-like" evidence="1">
    <location>
        <begin position="187"/>
        <end position="231"/>
    </location>
</feature>
<keyword evidence="3" id="KW-1185">Reference proteome</keyword>
<dbReference type="EMBL" id="MCFJ01000010">
    <property type="protein sequence ID" value="ORY61263.1"/>
    <property type="molecule type" value="Genomic_DNA"/>
</dbReference>
<evidence type="ECO:0000313" key="3">
    <source>
        <dbReference type="Proteomes" id="UP000193689"/>
    </source>
</evidence>
<evidence type="ECO:0000259" key="1">
    <source>
        <dbReference type="Pfam" id="PF08031"/>
    </source>
</evidence>
<protein>
    <recommendedName>
        <fullName evidence="1">Berberine/berberine-like domain-containing protein</fullName>
    </recommendedName>
</protein>
<comment type="caution">
    <text evidence="2">The sequence shown here is derived from an EMBL/GenBank/DDBJ whole genome shotgun (WGS) entry which is preliminary data.</text>
</comment>
<dbReference type="RefSeq" id="XP_040713340.1">
    <property type="nucleotide sequence ID" value="XM_040864102.1"/>
</dbReference>
<dbReference type="Gene3D" id="3.40.462.20">
    <property type="match status" value="1"/>
</dbReference>
<organism evidence="2 3">
    <name type="scientific">Pseudomassariella vexata</name>
    <dbReference type="NCBI Taxonomy" id="1141098"/>
    <lineage>
        <taxon>Eukaryota</taxon>
        <taxon>Fungi</taxon>
        <taxon>Dikarya</taxon>
        <taxon>Ascomycota</taxon>
        <taxon>Pezizomycotina</taxon>
        <taxon>Sordariomycetes</taxon>
        <taxon>Xylariomycetidae</taxon>
        <taxon>Amphisphaeriales</taxon>
        <taxon>Pseudomassariaceae</taxon>
        <taxon>Pseudomassariella</taxon>
    </lineage>
</organism>
<accession>A0A1Y2DPP5</accession>